<dbReference type="Proteomes" id="UP000748308">
    <property type="component" value="Unassembled WGS sequence"/>
</dbReference>
<dbReference type="Gene3D" id="2.60.40.4070">
    <property type="match status" value="1"/>
</dbReference>
<feature type="chain" id="PRO_5037505164" description="FlgD/Vpr Ig-like domain-containing protein" evidence="1">
    <location>
        <begin position="27"/>
        <end position="530"/>
    </location>
</feature>
<protein>
    <recommendedName>
        <fullName evidence="2">FlgD/Vpr Ig-like domain-containing protein</fullName>
    </recommendedName>
</protein>
<organism evidence="3 4">
    <name type="scientific">Eiseniibacteriota bacterium</name>
    <dbReference type="NCBI Taxonomy" id="2212470"/>
    <lineage>
        <taxon>Bacteria</taxon>
        <taxon>Candidatus Eiseniibacteriota</taxon>
    </lineage>
</organism>
<dbReference type="AlphaFoldDB" id="A0A938BPZ2"/>
<dbReference type="PROSITE" id="PS51257">
    <property type="entry name" value="PROKAR_LIPOPROTEIN"/>
    <property type="match status" value="1"/>
</dbReference>
<accession>A0A938BPZ2</accession>
<feature type="domain" description="FlgD/Vpr Ig-like" evidence="2">
    <location>
        <begin position="455"/>
        <end position="516"/>
    </location>
</feature>
<dbReference type="InterPro" id="IPR025965">
    <property type="entry name" value="FlgD/Vpr_Ig-like"/>
</dbReference>
<keyword evidence="1" id="KW-0732">Signal</keyword>
<sequence>MNRQRTLLRIVLGAALLAACAGGASARVVPAAIVVMQGDALGPGTVSSVNTPFTDGAGRVGFVGALDDGQRFIWWDSGPVFFSSDALPEVLTGGESTMGVSDTGGFIYSPAVGGNDAVYTHGGTLLKKTDPVPCLPGLYSSFNSRPTMLPNAIAHWVGGTATTPTGSTSNRHLFRAVDPTDPETIERLLGGGDVIEGKTVKTTASNFNYWISDNGLHHIHILDMDVAASENEHVYLDGVFIAQEGQPTGQGDHWSSFDIVGVNDAGDYIFTGDTDGPTTTDEFVAFNGKIVVREGDTLDGVTIPAGAALRAASINNVGDVLHMWGSSANEYLFFGPGARLAQSVCLLATGDSLDVDGDQVADFVVTDFNASTTIGPGLDLADGRMTHQATDPTRAYLDVDLSPIGMGTGGEAIIGIATSPAPREEEGRSRDLVRGGSAASAVILATSAPGPQRGGTIRYRLAEAAAARLALYDIAGRQVRLLQDGPAAAGIHELAWDGRDAGGARLPAGAYFLRLDAPGASAPGRLVLVR</sequence>
<comment type="caution">
    <text evidence="3">The sequence shown here is derived from an EMBL/GenBank/DDBJ whole genome shotgun (WGS) entry which is preliminary data.</text>
</comment>
<dbReference type="EMBL" id="VGIY01000023">
    <property type="protein sequence ID" value="MBM3316577.1"/>
    <property type="molecule type" value="Genomic_DNA"/>
</dbReference>
<proteinExistence type="predicted"/>
<evidence type="ECO:0000313" key="4">
    <source>
        <dbReference type="Proteomes" id="UP000748308"/>
    </source>
</evidence>
<evidence type="ECO:0000313" key="3">
    <source>
        <dbReference type="EMBL" id="MBM3316577.1"/>
    </source>
</evidence>
<name>A0A938BPZ2_UNCEI</name>
<reference evidence="3" key="1">
    <citation type="submission" date="2019-03" db="EMBL/GenBank/DDBJ databases">
        <title>Lake Tanganyika Metagenome-Assembled Genomes (MAGs).</title>
        <authorList>
            <person name="Tran P."/>
        </authorList>
    </citation>
    <scope>NUCLEOTIDE SEQUENCE</scope>
    <source>
        <strain evidence="3">M_DeepCast_400m_m2_100</strain>
    </source>
</reference>
<dbReference type="Pfam" id="PF13860">
    <property type="entry name" value="FlgD_ig"/>
    <property type="match status" value="1"/>
</dbReference>
<gene>
    <name evidence="3" type="ORF">FJY75_01865</name>
</gene>
<evidence type="ECO:0000259" key="2">
    <source>
        <dbReference type="Pfam" id="PF13860"/>
    </source>
</evidence>
<evidence type="ECO:0000256" key="1">
    <source>
        <dbReference type="SAM" id="SignalP"/>
    </source>
</evidence>
<feature type="signal peptide" evidence="1">
    <location>
        <begin position="1"/>
        <end position="26"/>
    </location>
</feature>